<evidence type="ECO:0000313" key="3">
    <source>
        <dbReference type="Proteomes" id="UP001446871"/>
    </source>
</evidence>
<feature type="compositionally biased region" description="Basic and acidic residues" evidence="1">
    <location>
        <begin position="66"/>
        <end position="75"/>
    </location>
</feature>
<feature type="region of interest" description="Disordered" evidence="1">
    <location>
        <begin position="1"/>
        <end position="29"/>
    </location>
</feature>
<dbReference type="EMBL" id="JAQQWM010000003">
    <property type="protein sequence ID" value="KAK8072829.1"/>
    <property type="molecule type" value="Genomic_DNA"/>
</dbReference>
<feature type="compositionally biased region" description="Polar residues" evidence="1">
    <location>
        <begin position="14"/>
        <end position="29"/>
    </location>
</feature>
<comment type="caution">
    <text evidence="2">The sequence shown here is derived from an EMBL/GenBank/DDBJ whole genome shotgun (WGS) entry which is preliminary data.</text>
</comment>
<organism evidence="2 3">
    <name type="scientific">Apiospora saccharicola</name>
    <dbReference type="NCBI Taxonomy" id="335842"/>
    <lineage>
        <taxon>Eukaryota</taxon>
        <taxon>Fungi</taxon>
        <taxon>Dikarya</taxon>
        <taxon>Ascomycota</taxon>
        <taxon>Pezizomycotina</taxon>
        <taxon>Sordariomycetes</taxon>
        <taxon>Xylariomycetidae</taxon>
        <taxon>Amphisphaeriales</taxon>
        <taxon>Apiosporaceae</taxon>
        <taxon>Apiospora</taxon>
    </lineage>
</organism>
<sequence length="151" mass="16088">MCDRGSNAAKHRSGSNTSPSLTPSRLSHFSTASRRSSFISHAGGAYPNSTMRACGLSGHRRLGHRPPNDGRVVHRDGPEVLHRVSVHVSRARQRPGAVARVRGAMPAVLTSVVAVIAIAEGKPHLGSDLVSQARVRVDQRHVAEVQDGQGE</sequence>
<gene>
    <name evidence="2" type="ORF">PG996_006177</name>
</gene>
<dbReference type="Proteomes" id="UP001446871">
    <property type="component" value="Unassembled WGS sequence"/>
</dbReference>
<name>A0ABR1VSF3_9PEZI</name>
<evidence type="ECO:0000256" key="1">
    <source>
        <dbReference type="SAM" id="MobiDB-lite"/>
    </source>
</evidence>
<proteinExistence type="predicted"/>
<protein>
    <submittedName>
        <fullName evidence="2">Uncharacterized protein</fullName>
    </submittedName>
</protein>
<feature type="region of interest" description="Disordered" evidence="1">
    <location>
        <begin position="56"/>
        <end position="75"/>
    </location>
</feature>
<evidence type="ECO:0000313" key="2">
    <source>
        <dbReference type="EMBL" id="KAK8072829.1"/>
    </source>
</evidence>
<reference evidence="2 3" key="1">
    <citation type="submission" date="2023-01" db="EMBL/GenBank/DDBJ databases">
        <title>Analysis of 21 Apiospora genomes using comparative genomics revels a genus with tremendous synthesis potential of carbohydrate active enzymes and secondary metabolites.</title>
        <authorList>
            <person name="Sorensen T."/>
        </authorList>
    </citation>
    <scope>NUCLEOTIDE SEQUENCE [LARGE SCALE GENOMIC DNA]</scope>
    <source>
        <strain evidence="2 3">CBS 83171</strain>
    </source>
</reference>
<accession>A0ABR1VSF3</accession>
<keyword evidence="3" id="KW-1185">Reference proteome</keyword>